<feature type="domain" description="EF-hand" evidence="8">
    <location>
        <begin position="1068"/>
        <end position="1103"/>
    </location>
</feature>
<feature type="domain" description="EF-hand" evidence="8">
    <location>
        <begin position="718"/>
        <end position="753"/>
    </location>
</feature>
<comment type="similarity">
    <text evidence="1">Belongs to the recoverin family.</text>
</comment>
<feature type="domain" description="EF-hand" evidence="8">
    <location>
        <begin position="1298"/>
        <end position="1333"/>
    </location>
</feature>
<dbReference type="PANTHER" id="PTHR23055:SF178">
    <property type="entry name" value="NEUROCALCIN HOMOLOG"/>
    <property type="match status" value="1"/>
</dbReference>
<dbReference type="PROSITE" id="PS00018">
    <property type="entry name" value="EF_HAND_1"/>
    <property type="match status" value="30"/>
</dbReference>
<evidence type="ECO:0000256" key="5">
    <source>
        <dbReference type="ARBA" id="ARBA00022837"/>
    </source>
</evidence>
<evidence type="ECO:0000313" key="10">
    <source>
        <dbReference type="Proteomes" id="UP000018817"/>
    </source>
</evidence>
<evidence type="ECO:0000256" key="2">
    <source>
        <dbReference type="ARBA" id="ARBA00022707"/>
    </source>
</evidence>
<dbReference type="PANTHER" id="PTHR23055">
    <property type="entry name" value="CALCIUM BINDING PROTEINS"/>
    <property type="match status" value="1"/>
</dbReference>
<dbReference type="Proteomes" id="UP000018817">
    <property type="component" value="Unassembled WGS sequence"/>
</dbReference>
<dbReference type="GeneID" id="20180759"/>
<feature type="domain" description="EF-hand" evidence="8">
    <location>
        <begin position="663"/>
        <end position="698"/>
    </location>
</feature>
<proteinExistence type="inferred from homology"/>
<dbReference type="SMART" id="SM00054">
    <property type="entry name" value="EFh"/>
    <property type="match status" value="32"/>
</dbReference>
<keyword evidence="6" id="KW-0449">Lipoprotein</keyword>
<feature type="domain" description="EF-hand" evidence="8">
    <location>
        <begin position="1506"/>
        <end position="1541"/>
    </location>
</feature>
<evidence type="ECO:0000256" key="4">
    <source>
        <dbReference type="ARBA" id="ARBA00022737"/>
    </source>
</evidence>
<feature type="domain" description="EF-hand" evidence="8">
    <location>
        <begin position="1861"/>
        <end position="1896"/>
    </location>
</feature>
<feature type="region of interest" description="Disordered" evidence="7">
    <location>
        <begin position="89"/>
        <end position="155"/>
    </location>
</feature>
<dbReference type="InterPro" id="IPR028846">
    <property type="entry name" value="Recoverin"/>
</dbReference>
<feature type="domain" description="EF-hand" evidence="8">
    <location>
        <begin position="510"/>
        <end position="538"/>
    </location>
</feature>
<feature type="compositionally biased region" description="Polar residues" evidence="7">
    <location>
        <begin position="971"/>
        <end position="982"/>
    </location>
</feature>
<feature type="domain" description="EF-hand" evidence="8">
    <location>
        <begin position="1352"/>
        <end position="1387"/>
    </location>
</feature>
<evidence type="ECO:0000256" key="7">
    <source>
        <dbReference type="SAM" id="MobiDB-lite"/>
    </source>
</evidence>
<feature type="domain" description="EF-hand" evidence="8">
    <location>
        <begin position="883"/>
        <end position="918"/>
    </location>
</feature>
<feature type="domain" description="EF-hand" evidence="8">
    <location>
        <begin position="627"/>
        <end position="662"/>
    </location>
</feature>
<feature type="region of interest" description="Disordered" evidence="7">
    <location>
        <begin position="2205"/>
        <end position="2262"/>
    </location>
</feature>
<feature type="domain" description="EF-hand" evidence="8">
    <location>
        <begin position="2069"/>
        <end position="2104"/>
    </location>
</feature>
<feature type="region of interest" description="Disordered" evidence="7">
    <location>
        <begin position="971"/>
        <end position="1002"/>
    </location>
</feature>
<evidence type="ECO:0000259" key="8">
    <source>
        <dbReference type="PROSITE" id="PS50222"/>
    </source>
</evidence>
<keyword evidence="3" id="KW-0479">Metal-binding</keyword>
<feature type="domain" description="EF-hand" evidence="8">
    <location>
        <begin position="2105"/>
        <end position="2140"/>
    </location>
</feature>
<feature type="domain" description="EF-hand" evidence="8">
    <location>
        <begin position="1559"/>
        <end position="1594"/>
    </location>
</feature>
<feature type="domain" description="EF-hand" evidence="8">
    <location>
        <begin position="2159"/>
        <end position="2194"/>
    </location>
</feature>
<feature type="domain" description="EF-hand" evidence="8">
    <location>
        <begin position="937"/>
        <end position="972"/>
    </location>
</feature>
<dbReference type="InterPro" id="IPR011992">
    <property type="entry name" value="EF-hand-dom_pair"/>
</dbReference>
<dbReference type="VEuPathDB" id="FungiDB:PPTG_11194"/>
<feature type="domain" description="EF-hand" evidence="8">
    <location>
        <begin position="1897"/>
        <end position="1932"/>
    </location>
</feature>
<feature type="domain" description="EF-hand" evidence="8">
    <location>
        <begin position="847"/>
        <end position="882"/>
    </location>
</feature>
<feature type="domain" description="EF-hand" evidence="8">
    <location>
        <begin position="1105"/>
        <end position="1140"/>
    </location>
</feature>
<feature type="domain" description="EF-hand" evidence="8">
    <location>
        <begin position="1700"/>
        <end position="1735"/>
    </location>
</feature>
<feature type="domain" description="EF-hand" evidence="8">
    <location>
        <begin position="2445"/>
        <end position="2480"/>
    </location>
</feature>
<feature type="compositionally biased region" description="Basic and acidic residues" evidence="7">
    <location>
        <begin position="110"/>
        <end position="120"/>
    </location>
</feature>
<feature type="compositionally biased region" description="Acidic residues" evidence="7">
    <location>
        <begin position="129"/>
        <end position="155"/>
    </location>
</feature>
<dbReference type="InterPro" id="IPR018247">
    <property type="entry name" value="EF_Hand_1_Ca_BS"/>
</dbReference>
<feature type="domain" description="EF-hand" evidence="8">
    <location>
        <begin position="2355"/>
        <end position="2390"/>
    </location>
</feature>
<feature type="domain" description="EF-hand" evidence="8">
    <location>
        <begin position="241"/>
        <end position="276"/>
    </location>
</feature>
<dbReference type="Pfam" id="PF13202">
    <property type="entry name" value="EF-hand_5"/>
    <property type="match status" value="6"/>
</dbReference>
<dbReference type="STRING" id="761204.W2Q9D3"/>
<keyword evidence="4" id="KW-0677">Repeat</keyword>
<reference evidence="10" key="1">
    <citation type="submission" date="2011-12" db="EMBL/GenBank/DDBJ databases">
        <authorList>
            <consortium name="The Broad Institute Genome Sequencing Platform"/>
            <person name="Russ C."/>
            <person name="Tyler B."/>
            <person name="Panabieres F."/>
            <person name="Shan W."/>
            <person name="Tripathy S."/>
            <person name="Grunwald N."/>
            <person name="Machado M."/>
            <person name="Young S.K."/>
            <person name="Zeng Q."/>
            <person name="Gargeya S."/>
            <person name="Fitzgerald M."/>
            <person name="Haas B."/>
            <person name="Abouelleil A."/>
            <person name="Alvarado L."/>
            <person name="Arachchi H.M."/>
            <person name="Berlin A."/>
            <person name="Chapman S.B."/>
            <person name="Gearin G."/>
            <person name="Goldberg J."/>
            <person name="Griggs A."/>
            <person name="Gujja S."/>
            <person name="Hansen M."/>
            <person name="Heiman D."/>
            <person name="Howarth C."/>
            <person name="Larimer J."/>
            <person name="Lui A."/>
            <person name="MacDonald P.J.P."/>
            <person name="McCowen C."/>
            <person name="Montmayeur A."/>
            <person name="Murphy C."/>
            <person name="Neiman D."/>
            <person name="Pearson M."/>
            <person name="Priest M."/>
            <person name="Roberts A."/>
            <person name="Saif S."/>
            <person name="Shea T."/>
            <person name="Sisk P."/>
            <person name="Stolte C."/>
            <person name="Sykes S."/>
            <person name="Wortman J."/>
            <person name="Nusbaum C."/>
            <person name="Birren B."/>
        </authorList>
    </citation>
    <scope>NUCLEOTIDE SEQUENCE [LARGE SCALE GENOMIC DNA]</scope>
    <source>
        <strain evidence="10">INRA-310</strain>
    </source>
</reference>
<feature type="domain" description="EF-hand" evidence="8">
    <location>
        <begin position="1159"/>
        <end position="1194"/>
    </location>
</feature>
<keyword evidence="5" id="KW-0106">Calcium</keyword>
<feature type="compositionally biased region" description="Low complexity" evidence="7">
    <location>
        <begin position="983"/>
        <end position="1002"/>
    </location>
</feature>
<evidence type="ECO:0000256" key="6">
    <source>
        <dbReference type="ARBA" id="ARBA00023288"/>
    </source>
</evidence>
<dbReference type="OrthoDB" id="191686at2759"/>
<feature type="domain" description="EF-hand" evidence="8">
    <location>
        <begin position="1664"/>
        <end position="1699"/>
    </location>
</feature>
<evidence type="ECO:0000256" key="1">
    <source>
        <dbReference type="ARBA" id="ARBA00006049"/>
    </source>
</evidence>
<dbReference type="SUPFAM" id="SSF47473">
    <property type="entry name" value="EF-hand"/>
    <property type="match status" value="11"/>
</dbReference>
<dbReference type="PROSITE" id="PS50222">
    <property type="entry name" value="EF_HAND_2"/>
    <property type="match status" value="31"/>
</dbReference>
<feature type="domain" description="EF-hand" evidence="8">
    <location>
        <begin position="1262"/>
        <end position="1297"/>
    </location>
</feature>
<organism evidence="9 10">
    <name type="scientific">Phytophthora nicotianae (strain INRA-310)</name>
    <name type="common">Phytophthora parasitica</name>
    <dbReference type="NCBI Taxonomy" id="761204"/>
    <lineage>
        <taxon>Eukaryota</taxon>
        <taxon>Sar</taxon>
        <taxon>Stramenopiles</taxon>
        <taxon>Oomycota</taxon>
        <taxon>Peronosporomycetes</taxon>
        <taxon>Peronosporales</taxon>
        <taxon>Peronosporaceae</taxon>
        <taxon>Phytophthora</taxon>
    </lineage>
</organism>
<protein>
    <recommendedName>
        <fullName evidence="8">EF-hand domain-containing protein</fullName>
    </recommendedName>
</protein>
<feature type="domain" description="EF-hand" evidence="8">
    <location>
        <begin position="449"/>
        <end position="484"/>
    </location>
</feature>
<feature type="domain" description="EF-hand" evidence="8">
    <location>
        <begin position="1755"/>
        <end position="1790"/>
    </location>
</feature>
<dbReference type="GO" id="GO:0005509">
    <property type="term" value="F:calcium ion binding"/>
    <property type="evidence" value="ECO:0007669"/>
    <property type="project" value="InterPro"/>
</dbReference>
<feature type="domain" description="EF-hand" evidence="8">
    <location>
        <begin position="2391"/>
        <end position="2426"/>
    </location>
</feature>
<feature type="domain" description="EF-hand" evidence="8">
    <location>
        <begin position="413"/>
        <end position="448"/>
    </location>
</feature>
<dbReference type="InterPro" id="IPR002048">
    <property type="entry name" value="EF_hand_dom"/>
</dbReference>
<evidence type="ECO:0000313" key="9">
    <source>
        <dbReference type="EMBL" id="ETN09169.1"/>
    </source>
</evidence>
<dbReference type="OMA" id="EDEMTHY"/>
<dbReference type="EMBL" id="KI669586">
    <property type="protein sequence ID" value="ETN09169.1"/>
    <property type="molecule type" value="Genomic_DNA"/>
</dbReference>
<feature type="domain" description="EF-hand" evidence="8">
    <location>
        <begin position="1951"/>
        <end position="1986"/>
    </location>
</feature>
<dbReference type="CDD" id="cd00051">
    <property type="entry name" value="EFh"/>
    <property type="match status" value="17"/>
</dbReference>
<dbReference type="Gene3D" id="1.10.238.10">
    <property type="entry name" value="EF-hand"/>
    <property type="match status" value="11"/>
</dbReference>
<feature type="domain" description="EF-hand" evidence="8">
    <location>
        <begin position="1470"/>
        <end position="1505"/>
    </location>
</feature>
<reference evidence="9 10" key="2">
    <citation type="submission" date="2013-11" db="EMBL/GenBank/DDBJ databases">
        <title>The Genome Sequence of Phytophthora parasitica INRA-310.</title>
        <authorList>
            <consortium name="The Broad Institute Genomics Platform"/>
            <person name="Russ C."/>
            <person name="Tyler B."/>
            <person name="Panabieres F."/>
            <person name="Shan W."/>
            <person name="Tripathy S."/>
            <person name="Grunwald N."/>
            <person name="Machado M."/>
            <person name="Johnson C.S."/>
            <person name="Arredondo F."/>
            <person name="Hong C."/>
            <person name="Coffey M."/>
            <person name="Young S.K."/>
            <person name="Zeng Q."/>
            <person name="Gargeya S."/>
            <person name="Fitzgerald M."/>
            <person name="Abouelleil A."/>
            <person name="Alvarado L."/>
            <person name="Chapman S.B."/>
            <person name="Gainer-Dewar J."/>
            <person name="Goldberg J."/>
            <person name="Griggs A."/>
            <person name="Gujja S."/>
            <person name="Hansen M."/>
            <person name="Howarth C."/>
            <person name="Imamovic A."/>
            <person name="Ireland A."/>
            <person name="Larimer J."/>
            <person name="McCowan C."/>
            <person name="Murphy C."/>
            <person name="Pearson M."/>
            <person name="Poon T.W."/>
            <person name="Priest M."/>
            <person name="Roberts A."/>
            <person name="Saif S."/>
            <person name="Shea T."/>
            <person name="Sykes S."/>
            <person name="Wortman J."/>
            <person name="Nusbaum C."/>
            <person name="Birren B."/>
        </authorList>
    </citation>
    <scope>NUCLEOTIDE SEQUENCE [LARGE SCALE GENOMIC DNA]</scope>
    <source>
        <strain evidence="9 10">INRA-310</strain>
    </source>
</reference>
<feature type="compositionally biased region" description="Basic residues" evidence="7">
    <location>
        <begin position="94"/>
        <end position="109"/>
    </location>
</feature>
<feature type="compositionally biased region" description="Polar residues" evidence="7">
    <location>
        <begin position="2205"/>
        <end position="2237"/>
    </location>
</feature>
<evidence type="ECO:0000256" key="3">
    <source>
        <dbReference type="ARBA" id="ARBA00022723"/>
    </source>
</evidence>
<dbReference type="RefSeq" id="XP_008905730.1">
    <property type="nucleotide sequence ID" value="XM_008907482.1"/>
</dbReference>
<name>W2Q9D3_PHYN3</name>
<gene>
    <name evidence="9" type="ORF">PPTG_11194</name>
</gene>
<dbReference type="Pfam" id="PF13499">
    <property type="entry name" value="EF-hand_7"/>
    <property type="match status" value="11"/>
</dbReference>
<keyword evidence="2" id="KW-0519">Myristate</keyword>
<accession>W2Q9D3</accession>
<sequence length="2480" mass="276757">MTQDAARVSAVTLLLGNEARELLLCPGLPLQELLQCITAGFPGVNKPPVAVRHDSSHVYYPLSLLCRSPELFENASFHLVLDGEPLEAQEPIRKSNRHRHRAHGRKRGAKAHDMPNRREYQAVTTTSEANEEDEDVDDSEGEEKEDFEAASTEDELDLDLSDFELPQLVNVFTQACPTGALDRITFNRCLEKILSQSGRYDPQARKMFTRLFNIFEEQSTRKDIVDVADFLGGVSVFACGERDEKIQLTFELYDMDGDGFISKEEMMKYLTAVFLVIGESTPELFQQNNINPAELGIVTASQCFAESTLNRDGKLSYEAFREWYSKPGPTQLVASKRGKTKTGGNGVQASEGLDLATLRELTGLSALSASDLFSIFSASSSNNGGKKEVLTRTEFKRCFYAILERLNREPTHEIAKFLDRLFDAFDEDESDCVDFVELSSGLSVLCGDSNEDKVMAAFSLFDTDGDGYITQQEMETYLASVFKVMYETTPATRQFIGIDAKTLAHYTTLQAFEEADVNRDGKLSLEEFRSWYWVYGRHYQQHTMGPPAGPHRQPGMTDHHAFGTSNFVASLTGLRDRAPSDVFEVIAAKVNEDGVLSREAFFSIVDELVEDQAASTKHKPGVEEKNQLQKIMETVFDGFDTDHDGFVDFCELSSGFSVLCSGSQEEKIKSTFTLFDINQDGFISRDEMETYLASVYRIVFMTSPTTMQQLHGISPEELARITTADAFTLADTNQDDRLSFEEFTKWYSTQGAPQLPMMQPAGAPTFSNGAVSSPRVSSPRVSSMFSRGVLAEMKELTNLSAYDVNDIFEFFQASADKEGNVSQPVFFRCFNKLLAKDGRTSRETQMKTQQLLKELFELFDADKNGVVDVQELGAGLSILCGGSRADKAKSMFTLYDVNHDGYISPEEMTSYLTSVFKVMFKASPELPAKTGMTPEQLAKTTTRECFRAFDHNRDGQLSFDEFRVWFEQQNPHTQRPQVSNGNSGSRPSAPATTSSSGSSDADASGVIPIEVAKKLSGLEGMSLDEVSEIFSAATGGGKRISRRIFDECFYKHICSKATLGLSVEDSTRVHEVINRLFTAFDSEQKGIVDFNELISGLSILCGASSRDEKVLVAFKVYDTNGDGVISEEEMTHYLGSVFKLLYALDPTRKQQLGISAKTLAAVTASEIFEVADVNKDGNLTFEEFQKWYSRPEQSSFNEIVAPLDLNEVRQLTNLGNLDVVEVFERFAEHADEDGMLNRESFDKCFFEIIEMAHPRTQIEKLRAKMVADRLYDVFDRDGNGQIDFSELASGLSVLCKGARDAKVRAAFRLYDFNEDGFISLDEMKRYLTSIFKVLYEVQPEMRQETGVSAEELGVVTAEQAFLEADSNHDGKLSYDEFLKWYNSPAQAGISSAVAKNAIVDSSLHWMPLNEIKQLTNLAQYEPEEVFEIFAGEADEDGLLSRDAFNESFRKVISGQKSKGTQASDVETQKKLQEVVDGLFDLFDTDNSGAVDFGELASGLSVLCGGTKDQKVEAAFSLFDFNGDGFISLDEMTRYLTSVFRVLFQVSPDTQSLGVTPEELGEVTAQQAFAEADQDHDGQLTLKEFQQWYQQPGGIGEVAKNGEQLFSLAEARRLTNLQAFSPMEVFEALAECADEQGYVPRESFDKCFRKIISTNQGIKSDEYQRINTILNRLFELFDVDKNGMVDFSEISSGLSVFCGGSSEEKIRAAFALYDYNADGYISMEEMTRYLTSVFRVLKEASPSGLQQLGRESPEELGVRTAQQAFAEADLDHDGRLSFPEFRKWYTRSNAANMERLIQNNIPEWLSLREVRRLTNLESFSAQQVLNTFAKFTAADGTMDKETFRQAFDHFKVESATQESRDRLQLLVDRIFELFDKDSNGLVDFNELASGLSVLCGGSQADKVRAAFNLYDVNHDGYISLGEMRLYLTSVFKVLFEVNPDSEARMGVTPEELGEITAEQAFVEADHDRDGKLSFEEFSQWYMQPKRVGDLPVPAVLGEQQQERKHQVPDWVSLDVVKQMTNLEKYTADEVFEIFANRCSENGTLSREAFEECFEQLVDEQYKNDEVSLARLRLILNRLFIIFDENQDGTVDFCELTSGLSVLCGGSREEKVRAAFSLYDLNQDGFISLDEMVRYLASVFKVLYETSPGTDRKLGVRPEELATITAEQCFLEADLNEDGKLSFDEFVAWYSKSSRFEAPAAGVSSILGQQQATKGNTSESQSNGSFSRDNSKVGSQSGSPAPESPRKTVWGAGKGPGPSGVSTAPVSFPSDKIYGMTGSNGDALLSPNSASALNMNSSNMEHVRQLLKLDTYEVNDVLEIFAEAAPSGELTFAAFKKCFDQIIRLAGGHESTEERQEADAMIRRLFCVFDTDNSNTVDFGELASGLSVLSGSSMDDKVRAAFQLYDINGDGYITQEEMISYMTSIFKVMYETTDSTKTKMGVSPEELARVTAEQCFKEADLNGDNKLSFEEFKKVRKRGTKY</sequence>